<evidence type="ECO:0000313" key="2">
    <source>
        <dbReference type="Proteomes" id="UP000762676"/>
    </source>
</evidence>
<keyword evidence="2" id="KW-1185">Reference proteome</keyword>
<comment type="caution">
    <text evidence="1">The sequence shown here is derived from an EMBL/GenBank/DDBJ whole genome shotgun (WGS) entry which is preliminary data.</text>
</comment>
<evidence type="ECO:0000313" key="1">
    <source>
        <dbReference type="EMBL" id="GFR90489.1"/>
    </source>
</evidence>
<sequence length="255" mass="29559">MNIMMIQISKRLWVRGCRNVHMANHPGWEFFYSLSGGENTPHRSWFVLFYNRDLCVAKLRSTLLDLCVQGVYIQHKQYFSNIYCLSMERVWLDASIWQHANNNNTPPGKEVTYTCTPPVLIKDRIHYNDTKIQLKQSHAGGYFVTFINSNEIKNAGDIHLWSIGGYLGHSGNPVARRIPQHQRDEAHNTTHHPMSWIPTLSVNTATMECKFVISFNRTRDPKRCLQCSSHVDDCDPNPKEMRVLNNHLSQLLLNH</sequence>
<gene>
    <name evidence="1" type="ORF">ElyMa_002569500</name>
</gene>
<dbReference type="EMBL" id="BMAT01005283">
    <property type="protein sequence ID" value="GFR90489.1"/>
    <property type="molecule type" value="Genomic_DNA"/>
</dbReference>
<protein>
    <submittedName>
        <fullName evidence="1">Uncharacterized protein</fullName>
    </submittedName>
</protein>
<reference evidence="1 2" key="1">
    <citation type="journal article" date="2021" name="Elife">
        <title>Chloroplast acquisition without the gene transfer in kleptoplastic sea slugs, Plakobranchus ocellatus.</title>
        <authorList>
            <person name="Maeda T."/>
            <person name="Takahashi S."/>
            <person name="Yoshida T."/>
            <person name="Shimamura S."/>
            <person name="Takaki Y."/>
            <person name="Nagai Y."/>
            <person name="Toyoda A."/>
            <person name="Suzuki Y."/>
            <person name="Arimoto A."/>
            <person name="Ishii H."/>
            <person name="Satoh N."/>
            <person name="Nishiyama T."/>
            <person name="Hasebe M."/>
            <person name="Maruyama T."/>
            <person name="Minagawa J."/>
            <person name="Obokata J."/>
            <person name="Shigenobu S."/>
        </authorList>
    </citation>
    <scope>NUCLEOTIDE SEQUENCE [LARGE SCALE GENOMIC DNA]</scope>
</reference>
<dbReference type="Proteomes" id="UP000762676">
    <property type="component" value="Unassembled WGS sequence"/>
</dbReference>
<name>A0AAV4GZ11_9GAST</name>
<dbReference type="AlphaFoldDB" id="A0AAV4GZ11"/>
<accession>A0AAV4GZ11</accession>
<organism evidence="1 2">
    <name type="scientific">Elysia marginata</name>
    <dbReference type="NCBI Taxonomy" id="1093978"/>
    <lineage>
        <taxon>Eukaryota</taxon>
        <taxon>Metazoa</taxon>
        <taxon>Spiralia</taxon>
        <taxon>Lophotrochozoa</taxon>
        <taxon>Mollusca</taxon>
        <taxon>Gastropoda</taxon>
        <taxon>Heterobranchia</taxon>
        <taxon>Euthyneura</taxon>
        <taxon>Panpulmonata</taxon>
        <taxon>Sacoglossa</taxon>
        <taxon>Placobranchoidea</taxon>
        <taxon>Plakobranchidae</taxon>
        <taxon>Elysia</taxon>
    </lineage>
</organism>
<proteinExistence type="predicted"/>